<comment type="caution">
    <text evidence="2">The sequence shown here is derived from an EMBL/GenBank/DDBJ whole genome shotgun (WGS) entry which is preliminary data.</text>
</comment>
<name>A0ABQ9J3L4_9CUCU</name>
<keyword evidence="3" id="KW-1185">Reference proteome</keyword>
<gene>
    <name evidence="2" type="ORF">NQ317_011070</name>
</gene>
<proteinExistence type="predicted"/>
<feature type="region of interest" description="Disordered" evidence="1">
    <location>
        <begin position="27"/>
        <end position="47"/>
    </location>
</feature>
<dbReference type="EMBL" id="JAPWTJ010001374">
    <property type="protein sequence ID" value="KAJ8972245.1"/>
    <property type="molecule type" value="Genomic_DNA"/>
</dbReference>
<reference evidence="2" key="1">
    <citation type="journal article" date="2023" name="Insect Mol. Biol.">
        <title>Genome sequencing provides insights into the evolution of gene families encoding plant cell wall-degrading enzymes in longhorned beetles.</title>
        <authorList>
            <person name="Shin N.R."/>
            <person name="Okamura Y."/>
            <person name="Kirsch R."/>
            <person name="Pauchet Y."/>
        </authorList>
    </citation>
    <scope>NUCLEOTIDE SEQUENCE</scope>
    <source>
        <strain evidence="2">MMC_N1</strain>
    </source>
</reference>
<evidence type="ECO:0000313" key="2">
    <source>
        <dbReference type="EMBL" id="KAJ8972245.1"/>
    </source>
</evidence>
<sequence>MNVKTVLLQKIVNSNLDTVGLSLITKTPGGSETEDSTQDLGKLEDKSKDGRFNKSVFLLHKHRCNTLPAKDLSKLSQIFTGESDYVVMNPSKKLVIPRKPISESFYVPICSRL</sequence>
<dbReference type="Proteomes" id="UP001162164">
    <property type="component" value="Unassembled WGS sequence"/>
</dbReference>
<evidence type="ECO:0000256" key="1">
    <source>
        <dbReference type="SAM" id="MobiDB-lite"/>
    </source>
</evidence>
<organism evidence="2 3">
    <name type="scientific">Molorchus minor</name>
    <dbReference type="NCBI Taxonomy" id="1323400"/>
    <lineage>
        <taxon>Eukaryota</taxon>
        <taxon>Metazoa</taxon>
        <taxon>Ecdysozoa</taxon>
        <taxon>Arthropoda</taxon>
        <taxon>Hexapoda</taxon>
        <taxon>Insecta</taxon>
        <taxon>Pterygota</taxon>
        <taxon>Neoptera</taxon>
        <taxon>Endopterygota</taxon>
        <taxon>Coleoptera</taxon>
        <taxon>Polyphaga</taxon>
        <taxon>Cucujiformia</taxon>
        <taxon>Chrysomeloidea</taxon>
        <taxon>Cerambycidae</taxon>
        <taxon>Lamiinae</taxon>
        <taxon>Monochamini</taxon>
        <taxon>Molorchus</taxon>
    </lineage>
</organism>
<accession>A0ABQ9J3L4</accession>
<protein>
    <submittedName>
        <fullName evidence="2">Uncharacterized protein</fullName>
    </submittedName>
</protein>
<evidence type="ECO:0000313" key="3">
    <source>
        <dbReference type="Proteomes" id="UP001162164"/>
    </source>
</evidence>